<evidence type="ECO:0000256" key="3">
    <source>
        <dbReference type="ARBA" id="ARBA00022679"/>
    </source>
</evidence>
<gene>
    <name evidence="7" type="ORF">OM074_18250</name>
</gene>
<keyword evidence="3 6" id="KW-0808">Transferase</keyword>
<dbReference type="InterPro" id="IPR008949">
    <property type="entry name" value="Isoprenoid_synthase_dom_sf"/>
</dbReference>
<sequence length="324" mass="36987">MANLNTIKKPIKDEMKDFEPFFREQLKSKIPLLGVITNYILRRKGKQMRPMLVFLSAKLTGTISESTFVAATLIELLHTATLIHDDVVDETYQRRGFFSVNALWKSKIAVLVGDYFLSRGLSVALDNDQIDVLKIVSEAVKSMAEGELLQIEKSRKLDITEEVYYKIINKKTATLIAACTAAGSLSVNADKENIAKLKEFGTYLGIAFQIKDDLFDYEKTDLIGKPTGNDIREKKMTLPLIHVLNTCDKKDRKKLISTIRRHHKNDKKVAEIIEFVRNNGGIEYTHDQMIRYRDKALAVLDDFEDSETRAALIDLVHYTIERKK</sequence>
<dbReference type="GO" id="GO:0004659">
    <property type="term" value="F:prenyltransferase activity"/>
    <property type="evidence" value="ECO:0007669"/>
    <property type="project" value="InterPro"/>
</dbReference>
<accession>A0AAE3MGX3</accession>
<dbReference type="InterPro" id="IPR033749">
    <property type="entry name" value="Polyprenyl_synt_CS"/>
</dbReference>
<dbReference type="GO" id="GO:0046872">
    <property type="term" value="F:metal ion binding"/>
    <property type="evidence" value="ECO:0007669"/>
    <property type="project" value="UniProtKB-KW"/>
</dbReference>
<name>A0AAE3MGX3_9BACT</name>
<evidence type="ECO:0000256" key="1">
    <source>
        <dbReference type="ARBA" id="ARBA00001946"/>
    </source>
</evidence>
<comment type="caution">
    <text evidence="7">The sequence shown here is derived from an EMBL/GenBank/DDBJ whole genome shotgun (WGS) entry which is preliminary data.</text>
</comment>
<dbReference type="AlphaFoldDB" id="A0AAE3MGX3"/>
<dbReference type="Proteomes" id="UP001207408">
    <property type="component" value="Unassembled WGS sequence"/>
</dbReference>
<evidence type="ECO:0000256" key="5">
    <source>
        <dbReference type="ARBA" id="ARBA00022842"/>
    </source>
</evidence>
<dbReference type="InterPro" id="IPR000092">
    <property type="entry name" value="Polyprenyl_synt"/>
</dbReference>
<keyword evidence="8" id="KW-1185">Reference proteome</keyword>
<comment type="cofactor">
    <cofactor evidence="1">
        <name>Mg(2+)</name>
        <dbReference type="ChEBI" id="CHEBI:18420"/>
    </cofactor>
</comment>
<dbReference type="SFLD" id="SFLDS00005">
    <property type="entry name" value="Isoprenoid_Synthase_Type_I"/>
    <property type="match status" value="1"/>
</dbReference>
<dbReference type="SUPFAM" id="SSF48576">
    <property type="entry name" value="Terpenoid synthases"/>
    <property type="match status" value="1"/>
</dbReference>
<evidence type="ECO:0000256" key="2">
    <source>
        <dbReference type="ARBA" id="ARBA00006706"/>
    </source>
</evidence>
<evidence type="ECO:0000256" key="6">
    <source>
        <dbReference type="RuleBase" id="RU004466"/>
    </source>
</evidence>
<dbReference type="PANTHER" id="PTHR12001:SF69">
    <property type="entry name" value="ALL TRANS-POLYPRENYL-DIPHOSPHATE SYNTHASE PDSS1"/>
    <property type="match status" value="1"/>
</dbReference>
<dbReference type="GO" id="GO:0008299">
    <property type="term" value="P:isoprenoid biosynthetic process"/>
    <property type="evidence" value="ECO:0007669"/>
    <property type="project" value="InterPro"/>
</dbReference>
<organism evidence="7 8">
    <name type="scientific">Plebeiibacterium marinum</name>
    <dbReference type="NCBI Taxonomy" id="2992111"/>
    <lineage>
        <taxon>Bacteria</taxon>
        <taxon>Pseudomonadati</taxon>
        <taxon>Bacteroidota</taxon>
        <taxon>Bacteroidia</taxon>
        <taxon>Marinilabiliales</taxon>
        <taxon>Marinilabiliaceae</taxon>
        <taxon>Plebeiibacterium</taxon>
    </lineage>
</organism>
<dbReference type="Gene3D" id="1.10.600.10">
    <property type="entry name" value="Farnesyl Diphosphate Synthase"/>
    <property type="match status" value="1"/>
</dbReference>
<dbReference type="RefSeq" id="WP_301202004.1">
    <property type="nucleotide sequence ID" value="NZ_JAPDPI010000051.1"/>
</dbReference>
<evidence type="ECO:0000313" key="8">
    <source>
        <dbReference type="Proteomes" id="UP001207408"/>
    </source>
</evidence>
<reference evidence="7" key="1">
    <citation type="submission" date="2022-10" db="EMBL/GenBank/DDBJ databases">
        <authorList>
            <person name="Yu W.X."/>
        </authorList>
    </citation>
    <scope>NUCLEOTIDE SEQUENCE</scope>
    <source>
        <strain evidence="7">D04</strain>
    </source>
</reference>
<keyword evidence="5" id="KW-0460">Magnesium</keyword>
<dbReference type="Pfam" id="PF00348">
    <property type="entry name" value="polyprenyl_synt"/>
    <property type="match status" value="1"/>
</dbReference>
<dbReference type="CDD" id="cd00685">
    <property type="entry name" value="Trans_IPPS_HT"/>
    <property type="match status" value="1"/>
</dbReference>
<comment type="similarity">
    <text evidence="2 6">Belongs to the FPP/GGPP synthase family.</text>
</comment>
<evidence type="ECO:0000313" key="7">
    <source>
        <dbReference type="EMBL" id="MCW3807574.1"/>
    </source>
</evidence>
<keyword evidence="4" id="KW-0479">Metal-binding</keyword>
<protein>
    <submittedName>
        <fullName evidence="7">Polyprenyl synthetase family protein</fullName>
    </submittedName>
</protein>
<dbReference type="EMBL" id="JAPDPI010000051">
    <property type="protein sequence ID" value="MCW3807574.1"/>
    <property type="molecule type" value="Genomic_DNA"/>
</dbReference>
<proteinExistence type="inferred from homology"/>
<dbReference type="PROSITE" id="PS00723">
    <property type="entry name" value="POLYPRENYL_SYNTHASE_1"/>
    <property type="match status" value="1"/>
</dbReference>
<dbReference type="PANTHER" id="PTHR12001">
    <property type="entry name" value="GERANYLGERANYL PYROPHOSPHATE SYNTHASE"/>
    <property type="match status" value="1"/>
</dbReference>
<dbReference type="PROSITE" id="PS00444">
    <property type="entry name" value="POLYPRENYL_SYNTHASE_2"/>
    <property type="match status" value="1"/>
</dbReference>
<evidence type="ECO:0000256" key="4">
    <source>
        <dbReference type="ARBA" id="ARBA00022723"/>
    </source>
</evidence>